<keyword evidence="1" id="KW-0479">Metal-binding</keyword>
<dbReference type="Pfam" id="PF00149">
    <property type="entry name" value="Metallophos"/>
    <property type="match status" value="1"/>
</dbReference>
<dbReference type="SUPFAM" id="SSF56300">
    <property type="entry name" value="Metallo-dependent phosphatases"/>
    <property type="match status" value="1"/>
</dbReference>
<dbReference type="CDD" id="cd07402">
    <property type="entry name" value="MPP_GpdQ"/>
    <property type="match status" value="1"/>
</dbReference>
<dbReference type="InterPro" id="IPR042281">
    <property type="entry name" value="GpdQ_beta-strand"/>
</dbReference>
<dbReference type="Gene3D" id="3.60.21.40">
    <property type="entry name" value="GpdQ, catalytic alpha/beta sandwich domain"/>
    <property type="match status" value="1"/>
</dbReference>
<sequence length="260" mass="27328">MLIAQLSDPHLTTGALAAEPAAGLHRALGRVLALNPRPDCVVVTGDLVERGRPDEYATLREILGRFPLPLHLVAGNHDDRESLLDAFGGTPWLGGGFSAYYHVDHPEATVVVLDSLMPGGGGAGCLGEDQLGWLEGVLAGRPEVPAVVCLHHPPAPVGIPFLDDIRLTDGDGLAEVVARHPHVVRVLAGHVHRPVTVNFAGTVLTTAPSTWRQSSLTTSPDERFGWVAEPTGFLLHQVAGGGCVTHLVQASHAAGMTCDL</sequence>
<keyword evidence="2" id="KW-0378">Hydrolase</keyword>
<evidence type="ECO:0000256" key="3">
    <source>
        <dbReference type="ARBA" id="ARBA00023004"/>
    </source>
</evidence>
<accession>A0A1C5GIF2</accession>
<dbReference type="GO" id="GO:0004112">
    <property type="term" value="F:cyclic-nucleotide phosphodiesterase activity"/>
    <property type="evidence" value="ECO:0007669"/>
    <property type="project" value="InterPro"/>
</dbReference>
<evidence type="ECO:0000256" key="2">
    <source>
        <dbReference type="ARBA" id="ARBA00022801"/>
    </source>
</evidence>
<feature type="domain" description="Calcineurin-like phosphoesterase" evidence="5">
    <location>
        <begin position="1"/>
        <end position="194"/>
    </location>
</feature>
<dbReference type="Gene3D" id="3.30.750.180">
    <property type="entry name" value="GpdQ, beta-strand dimerisation domain"/>
    <property type="match status" value="1"/>
</dbReference>
<dbReference type="GeneID" id="95805616"/>
<dbReference type="InterPro" id="IPR029052">
    <property type="entry name" value="Metallo-depent_PP-like"/>
</dbReference>
<evidence type="ECO:0000313" key="6">
    <source>
        <dbReference type="EMBL" id="SCG19593.1"/>
    </source>
</evidence>
<dbReference type="EMBL" id="LT607733">
    <property type="protein sequence ID" value="SCG19593.1"/>
    <property type="molecule type" value="Genomic_DNA"/>
</dbReference>
<dbReference type="AlphaFoldDB" id="A0A1C5GIF2"/>
<dbReference type="RefSeq" id="WP_089003028.1">
    <property type="nucleotide sequence ID" value="NZ_LT607733.1"/>
</dbReference>
<evidence type="ECO:0000313" key="7">
    <source>
        <dbReference type="Proteomes" id="UP000198251"/>
    </source>
</evidence>
<keyword evidence="7" id="KW-1185">Reference proteome</keyword>
<evidence type="ECO:0000256" key="4">
    <source>
        <dbReference type="ARBA" id="ARBA00025742"/>
    </source>
</evidence>
<dbReference type="PANTHER" id="PTHR42988:SF2">
    <property type="entry name" value="CYCLIC NUCLEOTIDE PHOSPHODIESTERASE CBUA0032-RELATED"/>
    <property type="match status" value="1"/>
</dbReference>
<gene>
    <name evidence="6" type="ORF">GA0070610_5978</name>
</gene>
<evidence type="ECO:0000256" key="1">
    <source>
        <dbReference type="ARBA" id="ARBA00022723"/>
    </source>
</evidence>
<dbReference type="GO" id="GO:0046872">
    <property type="term" value="F:metal ion binding"/>
    <property type="evidence" value="ECO:0007669"/>
    <property type="project" value="UniProtKB-KW"/>
</dbReference>
<keyword evidence="3" id="KW-0408">Iron</keyword>
<dbReference type="InterPro" id="IPR004843">
    <property type="entry name" value="Calcineurin-like_PHP"/>
</dbReference>
<dbReference type="InterPro" id="IPR042283">
    <property type="entry name" value="GpdQ_catalytic"/>
</dbReference>
<reference evidence="6 7" key="1">
    <citation type="submission" date="2016-06" db="EMBL/GenBank/DDBJ databases">
        <authorList>
            <person name="Kjaerup R.B."/>
            <person name="Dalgaard T.S."/>
            <person name="Juul-Madsen H.R."/>
        </authorList>
    </citation>
    <scope>NUCLEOTIDE SEQUENCE [LARGE SCALE GENOMIC DNA]</scope>
    <source>
        <strain evidence="6 7">DSM 43913</strain>
    </source>
</reference>
<comment type="similarity">
    <text evidence="4">Belongs to the cyclic nucleotide phosphodiesterase class-III family.</text>
</comment>
<proteinExistence type="inferred from homology"/>
<evidence type="ECO:0000259" key="5">
    <source>
        <dbReference type="Pfam" id="PF00149"/>
    </source>
</evidence>
<dbReference type="InterPro" id="IPR050884">
    <property type="entry name" value="CNP_phosphodiesterase-III"/>
</dbReference>
<dbReference type="PANTHER" id="PTHR42988">
    <property type="entry name" value="PHOSPHOHYDROLASE"/>
    <property type="match status" value="1"/>
</dbReference>
<name>A0A1C5GIF2_MICEH</name>
<dbReference type="Proteomes" id="UP000198251">
    <property type="component" value="Chromosome I"/>
</dbReference>
<dbReference type="InterPro" id="IPR026575">
    <property type="entry name" value="GpdQ/CpdA-like"/>
</dbReference>
<organism evidence="6 7">
    <name type="scientific">Micromonospora echinofusca</name>
    <dbReference type="NCBI Taxonomy" id="47858"/>
    <lineage>
        <taxon>Bacteria</taxon>
        <taxon>Bacillati</taxon>
        <taxon>Actinomycetota</taxon>
        <taxon>Actinomycetes</taxon>
        <taxon>Micromonosporales</taxon>
        <taxon>Micromonosporaceae</taxon>
        <taxon>Micromonospora</taxon>
    </lineage>
</organism>
<protein>
    <submittedName>
        <fullName evidence="6">3',5'-cyclic AMP phosphodiesterase CpdA</fullName>
    </submittedName>
</protein>